<gene>
    <name evidence="1" type="ORF">METZ01_LOCUS416015</name>
</gene>
<dbReference type="EMBL" id="UINC01163059">
    <property type="protein sequence ID" value="SVD63161.1"/>
    <property type="molecule type" value="Genomic_DNA"/>
</dbReference>
<sequence length="195" mass="21043">NTGTWYFNEATRGLRINVMLNAGTDLDDATADTWTGSSEFITSGKQDNLIDYAGNEIYLSQFSIVKGSSAPDSFLGEPISVVKKQIAYYVERFDHTTGGSETISRAAGTTASGSGRAMIHYQPKRAIPTITTSAFGTFSFLDDQNTTRAPSGIIINHTQIDRTQHICTISGATMGAGCLIRDGSDTTWIMADARH</sequence>
<proteinExistence type="predicted"/>
<protein>
    <submittedName>
        <fullName evidence="1">Uncharacterized protein</fullName>
    </submittedName>
</protein>
<dbReference type="AlphaFoldDB" id="A0A382WYU4"/>
<accession>A0A382WYU4</accession>
<organism evidence="1">
    <name type="scientific">marine metagenome</name>
    <dbReference type="NCBI Taxonomy" id="408172"/>
    <lineage>
        <taxon>unclassified sequences</taxon>
        <taxon>metagenomes</taxon>
        <taxon>ecological metagenomes</taxon>
    </lineage>
</organism>
<evidence type="ECO:0000313" key="1">
    <source>
        <dbReference type="EMBL" id="SVD63161.1"/>
    </source>
</evidence>
<reference evidence="1" key="1">
    <citation type="submission" date="2018-05" db="EMBL/GenBank/DDBJ databases">
        <authorList>
            <person name="Lanie J.A."/>
            <person name="Ng W.-L."/>
            <person name="Kazmierczak K.M."/>
            <person name="Andrzejewski T.M."/>
            <person name="Davidsen T.M."/>
            <person name="Wayne K.J."/>
            <person name="Tettelin H."/>
            <person name="Glass J.I."/>
            <person name="Rusch D."/>
            <person name="Podicherti R."/>
            <person name="Tsui H.-C.T."/>
            <person name="Winkler M.E."/>
        </authorList>
    </citation>
    <scope>NUCLEOTIDE SEQUENCE</scope>
</reference>
<feature type="non-terminal residue" evidence="1">
    <location>
        <position position="1"/>
    </location>
</feature>
<name>A0A382WYU4_9ZZZZ</name>